<keyword evidence="2" id="KW-1185">Reference proteome</keyword>
<organism evidence="1 2">
    <name type="scientific">Victivallis vadensis</name>
    <dbReference type="NCBI Taxonomy" id="172901"/>
    <lineage>
        <taxon>Bacteria</taxon>
        <taxon>Pseudomonadati</taxon>
        <taxon>Lentisphaerota</taxon>
        <taxon>Lentisphaeria</taxon>
        <taxon>Victivallales</taxon>
        <taxon>Victivallaceae</taxon>
        <taxon>Victivallis</taxon>
    </lineage>
</organism>
<accession>A0A2U1AUK4</accession>
<gene>
    <name evidence="1" type="ORF">C8D82_118106</name>
</gene>
<evidence type="ECO:0000313" key="2">
    <source>
        <dbReference type="Proteomes" id="UP000245959"/>
    </source>
</evidence>
<dbReference type="AlphaFoldDB" id="A0A2U1AUK4"/>
<dbReference type="Proteomes" id="UP000245959">
    <property type="component" value="Unassembled WGS sequence"/>
</dbReference>
<dbReference type="GeneID" id="78295818"/>
<protein>
    <submittedName>
        <fullName evidence="1">Uncharacterized protein</fullName>
    </submittedName>
</protein>
<dbReference type="EMBL" id="QEKH01000018">
    <property type="protein sequence ID" value="PVY40105.1"/>
    <property type="molecule type" value="Genomic_DNA"/>
</dbReference>
<evidence type="ECO:0000313" key="1">
    <source>
        <dbReference type="EMBL" id="PVY40105.1"/>
    </source>
</evidence>
<proteinExistence type="predicted"/>
<dbReference type="RefSeq" id="WP_116884523.1">
    <property type="nucleotide sequence ID" value="NZ_CABMMC010000046.1"/>
</dbReference>
<comment type="caution">
    <text evidence="1">The sequence shown here is derived from an EMBL/GenBank/DDBJ whole genome shotgun (WGS) entry which is preliminary data.</text>
</comment>
<reference evidence="1 2" key="1">
    <citation type="submission" date="2018-04" db="EMBL/GenBank/DDBJ databases">
        <title>Genomic Encyclopedia of Type Strains, Phase IV (KMG-IV): sequencing the most valuable type-strain genomes for metagenomic binning, comparative biology and taxonomic classification.</title>
        <authorList>
            <person name="Goeker M."/>
        </authorList>
    </citation>
    <scope>NUCLEOTIDE SEQUENCE [LARGE SCALE GENOMIC DNA]</scope>
    <source>
        <strain evidence="1 2">DSM 14823</strain>
    </source>
</reference>
<name>A0A2U1AUK4_9BACT</name>
<sequence length="116" mass="13093">MINLNSMLINVIQVGNHVIAGTRRPADFHALLHECSTVSRNIDPEVHNVLSNVERDIRRKRLTVSPHTLEILSYLLDKINPAVQTLPDTPPESTFHAPVSYFNVFHNLSDDLKTDS</sequence>